<dbReference type="SUPFAM" id="SSF57196">
    <property type="entry name" value="EGF/Laminin"/>
    <property type="match status" value="1"/>
</dbReference>
<dbReference type="PROSITE" id="PS01248">
    <property type="entry name" value="EGF_LAM_1"/>
    <property type="match status" value="1"/>
</dbReference>
<evidence type="ECO:0000259" key="1">
    <source>
        <dbReference type="PROSITE" id="PS01248"/>
    </source>
</evidence>
<evidence type="ECO:0000313" key="3">
    <source>
        <dbReference type="Proteomes" id="UP001497482"/>
    </source>
</evidence>
<accession>A0AAV2IXG7</accession>
<evidence type="ECO:0000313" key="2">
    <source>
        <dbReference type="EMBL" id="CAL1567789.1"/>
    </source>
</evidence>
<proteinExistence type="predicted"/>
<dbReference type="Gene3D" id="2.170.300.10">
    <property type="entry name" value="Tie2 ligand-binding domain superfamily"/>
    <property type="match status" value="1"/>
</dbReference>
<organism evidence="2 3">
    <name type="scientific">Knipowitschia caucasica</name>
    <name type="common">Caucasian dwarf goby</name>
    <name type="synonym">Pomatoschistus caucasicus</name>
    <dbReference type="NCBI Taxonomy" id="637954"/>
    <lineage>
        <taxon>Eukaryota</taxon>
        <taxon>Metazoa</taxon>
        <taxon>Chordata</taxon>
        <taxon>Craniata</taxon>
        <taxon>Vertebrata</taxon>
        <taxon>Euteleostomi</taxon>
        <taxon>Actinopterygii</taxon>
        <taxon>Neopterygii</taxon>
        <taxon>Teleostei</taxon>
        <taxon>Neoteleostei</taxon>
        <taxon>Acanthomorphata</taxon>
        <taxon>Gobiaria</taxon>
        <taxon>Gobiiformes</taxon>
        <taxon>Gobioidei</taxon>
        <taxon>Gobiidae</taxon>
        <taxon>Gobiinae</taxon>
        <taxon>Knipowitschia</taxon>
    </lineage>
</organism>
<keyword evidence="3" id="KW-1185">Reference proteome</keyword>
<dbReference type="AlphaFoldDB" id="A0AAV2IXG7"/>
<name>A0AAV2IXG7_KNICA</name>
<protein>
    <recommendedName>
        <fullName evidence="1">Laminin EGF-like domain-containing protein</fullName>
    </recommendedName>
</protein>
<sequence>MYPLELQFAHASPLSADTAQLAEVILTSAVISEAEGPPAPWVEFCSCPVGFMGQFCEQCSRGFTREHPGRGPLSACVPCNCHQHGTCHPETGKTLTVKCFFI</sequence>
<dbReference type="Proteomes" id="UP001497482">
    <property type="component" value="Chromosome 1"/>
</dbReference>
<gene>
    <name evidence="2" type="ORF">KC01_LOCUS542</name>
</gene>
<dbReference type="InterPro" id="IPR002049">
    <property type="entry name" value="LE_dom"/>
</dbReference>
<reference evidence="2 3" key="1">
    <citation type="submission" date="2024-04" db="EMBL/GenBank/DDBJ databases">
        <authorList>
            <person name="Waldvogel A.-M."/>
            <person name="Schoenle A."/>
        </authorList>
    </citation>
    <scope>NUCLEOTIDE SEQUENCE [LARGE SCALE GENOMIC DNA]</scope>
</reference>
<feature type="domain" description="Laminin EGF-like" evidence="1">
    <location>
        <begin position="45"/>
        <end position="79"/>
    </location>
</feature>
<dbReference type="EMBL" id="OZ035823">
    <property type="protein sequence ID" value="CAL1567789.1"/>
    <property type="molecule type" value="Genomic_DNA"/>
</dbReference>